<reference evidence="6 7" key="1">
    <citation type="journal article" date="2023" name="Insect Mol. Biol.">
        <title>Genome sequencing provides insights into the evolution of gene families encoding plant cell wall-degrading enzymes in longhorned beetles.</title>
        <authorList>
            <person name="Shin N.R."/>
            <person name="Okamura Y."/>
            <person name="Kirsch R."/>
            <person name="Pauchet Y."/>
        </authorList>
    </citation>
    <scope>NUCLEOTIDE SEQUENCE [LARGE SCALE GENOMIC DNA]</scope>
    <source>
        <strain evidence="6">EAD_L_NR</strain>
    </source>
</reference>
<gene>
    <name evidence="6" type="ORF">NQ315_012046</name>
</gene>
<keyword evidence="5" id="KW-0539">Nucleus</keyword>
<evidence type="ECO:0000313" key="7">
    <source>
        <dbReference type="Proteomes" id="UP001159042"/>
    </source>
</evidence>
<dbReference type="GO" id="GO:0008270">
    <property type="term" value="F:zinc ion binding"/>
    <property type="evidence" value="ECO:0007669"/>
    <property type="project" value="UniProtKB-KW"/>
</dbReference>
<evidence type="ECO:0000256" key="3">
    <source>
        <dbReference type="ARBA" id="ARBA00022771"/>
    </source>
</evidence>
<evidence type="ECO:0000313" key="6">
    <source>
        <dbReference type="EMBL" id="KAJ8914023.1"/>
    </source>
</evidence>
<protein>
    <recommendedName>
        <fullName evidence="8">Zinc finger BED domain-containing protein 4</fullName>
    </recommendedName>
</protein>
<sequence>MDVLTRWNSTFYMFQRLLKLQEPLIATIGLLHNPVNFLSEQEWDILREFCTILKPFEQITVEMSAEQSLTMSKLIVIIKGLKSVVNRIKLFISYTRRCAILDPRFKTKVFGTESTVSMVREKLEKDTAQLIISKSSEIMTEFEQLPSTSSGSPSQVNDDDDNLLWADFDKFTKTQKEISPQALAITEANAHAYQCTTPDELYAGFLAPLDNYESPSTSSVKVPRVAASVPKPRKYFVPP</sequence>
<evidence type="ECO:0000256" key="1">
    <source>
        <dbReference type="ARBA" id="ARBA00004123"/>
    </source>
</evidence>
<organism evidence="6 7">
    <name type="scientific">Exocentrus adspersus</name>
    <dbReference type="NCBI Taxonomy" id="1586481"/>
    <lineage>
        <taxon>Eukaryota</taxon>
        <taxon>Metazoa</taxon>
        <taxon>Ecdysozoa</taxon>
        <taxon>Arthropoda</taxon>
        <taxon>Hexapoda</taxon>
        <taxon>Insecta</taxon>
        <taxon>Pterygota</taxon>
        <taxon>Neoptera</taxon>
        <taxon>Endopterygota</taxon>
        <taxon>Coleoptera</taxon>
        <taxon>Polyphaga</taxon>
        <taxon>Cucujiformia</taxon>
        <taxon>Chrysomeloidea</taxon>
        <taxon>Cerambycidae</taxon>
        <taxon>Lamiinae</taxon>
        <taxon>Acanthocinini</taxon>
        <taxon>Exocentrus</taxon>
    </lineage>
</organism>
<dbReference type="Proteomes" id="UP001159042">
    <property type="component" value="Unassembled WGS sequence"/>
</dbReference>
<dbReference type="PANTHER" id="PTHR46481:SF10">
    <property type="entry name" value="ZINC FINGER BED DOMAIN-CONTAINING PROTEIN 39"/>
    <property type="match status" value="1"/>
</dbReference>
<keyword evidence="2" id="KW-0479">Metal-binding</keyword>
<dbReference type="SUPFAM" id="SSF53098">
    <property type="entry name" value="Ribonuclease H-like"/>
    <property type="match status" value="1"/>
</dbReference>
<evidence type="ECO:0000256" key="2">
    <source>
        <dbReference type="ARBA" id="ARBA00022723"/>
    </source>
</evidence>
<proteinExistence type="predicted"/>
<comment type="caution">
    <text evidence="6">The sequence shown here is derived from an EMBL/GenBank/DDBJ whole genome shotgun (WGS) entry which is preliminary data.</text>
</comment>
<comment type="subcellular location">
    <subcellularLocation>
        <location evidence="1">Nucleus</location>
    </subcellularLocation>
</comment>
<keyword evidence="4" id="KW-0862">Zinc</keyword>
<evidence type="ECO:0008006" key="8">
    <source>
        <dbReference type="Google" id="ProtNLM"/>
    </source>
</evidence>
<name>A0AAV8VIL5_9CUCU</name>
<dbReference type="InterPro" id="IPR012337">
    <property type="entry name" value="RNaseH-like_sf"/>
</dbReference>
<dbReference type="EMBL" id="JANEYG010000082">
    <property type="protein sequence ID" value="KAJ8914023.1"/>
    <property type="molecule type" value="Genomic_DNA"/>
</dbReference>
<evidence type="ECO:0000256" key="4">
    <source>
        <dbReference type="ARBA" id="ARBA00022833"/>
    </source>
</evidence>
<keyword evidence="7" id="KW-1185">Reference proteome</keyword>
<dbReference type="InterPro" id="IPR052035">
    <property type="entry name" value="ZnF_BED_domain_contain"/>
</dbReference>
<accession>A0AAV8VIL5</accession>
<dbReference type="AlphaFoldDB" id="A0AAV8VIL5"/>
<dbReference type="PANTHER" id="PTHR46481">
    <property type="entry name" value="ZINC FINGER BED DOMAIN-CONTAINING PROTEIN 4"/>
    <property type="match status" value="1"/>
</dbReference>
<keyword evidence="3" id="KW-0863">Zinc-finger</keyword>
<evidence type="ECO:0000256" key="5">
    <source>
        <dbReference type="ARBA" id="ARBA00023242"/>
    </source>
</evidence>
<dbReference type="GO" id="GO:0005634">
    <property type="term" value="C:nucleus"/>
    <property type="evidence" value="ECO:0007669"/>
    <property type="project" value="UniProtKB-SubCell"/>
</dbReference>
<feature type="non-terminal residue" evidence="6">
    <location>
        <position position="239"/>
    </location>
</feature>